<dbReference type="Gene3D" id="3.40.50.1820">
    <property type="entry name" value="alpha/beta hydrolase"/>
    <property type="match status" value="1"/>
</dbReference>
<proteinExistence type="predicted"/>
<evidence type="ECO:0000313" key="2">
    <source>
        <dbReference type="Proteomes" id="UP000799640"/>
    </source>
</evidence>
<keyword evidence="2" id="KW-1185">Reference proteome</keyword>
<organism evidence="1 2">
    <name type="scientific">Trichodelitschia bisporula</name>
    <dbReference type="NCBI Taxonomy" id="703511"/>
    <lineage>
        <taxon>Eukaryota</taxon>
        <taxon>Fungi</taxon>
        <taxon>Dikarya</taxon>
        <taxon>Ascomycota</taxon>
        <taxon>Pezizomycotina</taxon>
        <taxon>Dothideomycetes</taxon>
        <taxon>Dothideomycetes incertae sedis</taxon>
        <taxon>Phaeotrichales</taxon>
        <taxon>Phaeotrichaceae</taxon>
        <taxon>Trichodelitschia</taxon>
    </lineage>
</organism>
<dbReference type="Proteomes" id="UP000799640">
    <property type="component" value="Unassembled WGS sequence"/>
</dbReference>
<name>A0A6G1HIN7_9PEZI</name>
<dbReference type="AlphaFoldDB" id="A0A6G1HIN7"/>
<evidence type="ECO:0008006" key="3">
    <source>
        <dbReference type="Google" id="ProtNLM"/>
    </source>
</evidence>
<gene>
    <name evidence="1" type="ORF">EJ06DRAFT_540240</name>
</gene>
<reference evidence="1" key="1">
    <citation type="journal article" date="2020" name="Stud. Mycol.">
        <title>101 Dothideomycetes genomes: a test case for predicting lifestyles and emergence of pathogens.</title>
        <authorList>
            <person name="Haridas S."/>
            <person name="Albert R."/>
            <person name="Binder M."/>
            <person name="Bloem J."/>
            <person name="Labutti K."/>
            <person name="Salamov A."/>
            <person name="Andreopoulos B."/>
            <person name="Baker S."/>
            <person name="Barry K."/>
            <person name="Bills G."/>
            <person name="Bluhm B."/>
            <person name="Cannon C."/>
            <person name="Castanera R."/>
            <person name="Culley D."/>
            <person name="Daum C."/>
            <person name="Ezra D."/>
            <person name="Gonzalez J."/>
            <person name="Henrissat B."/>
            <person name="Kuo A."/>
            <person name="Liang C."/>
            <person name="Lipzen A."/>
            <person name="Lutzoni F."/>
            <person name="Magnuson J."/>
            <person name="Mondo S."/>
            <person name="Nolan M."/>
            <person name="Ohm R."/>
            <person name="Pangilinan J."/>
            <person name="Park H.-J."/>
            <person name="Ramirez L."/>
            <person name="Alfaro M."/>
            <person name="Sun H."/>
            <person name="Tritt A."/>
            <person name="Yoshinaga Y."/>
            <person name="Zwiers L.-H."/>
            <person name="Turgeon B."/>
            <person name="Goodwin S."/>
            <person name="Spatafora J."/>
            <person name="Crous P."/>
            <person name="Grigoriev I."/>
        </authorList>
    </citation>
    <scope>NUCLEOTIDE SEQUENCE</scope>
    <source>
        <strain evidence="1">CBS 262.69</strain>
    </source>
</reference>
<dbReference type="InterPro" id="IPR029058">
    <property type="entry name" value="AB_hydrolase_fold"/>
</dbReference>
<dbReference type="OrthoDB" id="2141514at2759"/>
<dbReference type="PANTHER" id="PTHR33428">
    <property type="entry name" value="CHLOROPHYLLASE-2, CHLOROPLASTIC"/>
    <property type="match status" value="1"/>
</dbReference>
<dbReference type="SUPFAM" id="SSF53474">
    <property type="entry name" value="alpha/beta-Hydrolases"/>
    <property type="match status" value="1"/>
</dbReference>
<evidence type="ECO:0000313" key="1">
    <source>
        <dbReference type="EMBL" id="KAF2395716.1"/>
    </source>
</evidence>
<accession>A0A6G1HIN7</accession>
<sequence length="254" mass="27095">MTVDTTGGSGPYKASGGAIASFTRHTVFQPKMLPVGQKLPVILWGNGACSGNGQWFSKFLTEIASHGFVVIANGDPNGSLLSGTTAKDIPDAIEWVYQNAGTGNWTHLDKTRLAAAGQSCGGIQAYSASVDPRIKLTGIFNSGLIIAENQKYFDRLHAPVGYFLGGESDIAYLNGERDYKTLPAKIPTVKANLPVGHMATYGDQYGGKFGKAAVAFFKWQLKGDTAAGELFLNPATSSLTKDGWAIESKNWKRP</sequence>
<dbReference type="EMBL" id="ML996711">
    <property type="protein sequence ID" value="KAF2395716.1"/>
    <property type="molecule type" value="Genomic_DNA"/>
</dbReference>
<protein>
    <recommendedName>
        <fullName evidence="3">Alpha/beta-hydrolase</fullName>
    </recommendedName>
</protein>
<dbReference type="PANTHER" id="PTHR33428:SF14">
    <property type="entry name" value="CARBOXYLESTERASE TYPE B DOMAIN-CONTAINING PROTEIN"/>
    <property type="match status" value="1"/>
</dbReference>